<feature type="compositionally biased region" description="Low complexity" evidence="1">
    <location>
        <begin position="112"/>
        <end position="122"/>
    </location>
</feature>
<dbReference type="EMBL" id="SSTD01003248">
    <property type="protein sequence ID" value="TYK26931.1"/>
    <property type="molecule type" value="Genomic_DNA"/>
</dbReference>
<proteinExistence type="predicted"/>
<reference evidence="2 3" key="1">
    <citation type="submission" date="2019-08" db="EMBL/GenBank/DDBJ databases">
        <title>Draft genome sequences of two oriental melons (Cucumis melo L. var makuwa).</title>
        <authorList>
            <person name="Kwon S.-Y."/>
        </authorList>
    </citation>
    <scope>NUCLEOTIDE SEQUENCE [LARGE SCALE GENOMIC DNA]</scope>
    <source>
        <strain evidence="3">cv. Chang Bougi</strain>
        <tissue evidence="2">Leaf</tissue>
    </source>
</reference>
<feature type="region of interest" description="Disordered" evidence="1">
    <location>
        <begin position="280"/>
        <end position="307"/>
    </location>
</feature>
<evidence type="ECO:0000256" key="1">
    <source>
        <dbReference type="SAM" id="MobiDB-lite"/>
    </source>
</evidence>
<feature type="region of interest" description="Disordered" evidence="1">
    <location>
        <begin position="102"/>
        <end position="140"/>
    </location>
</feature>
<comment type="caution">
    <text evidence="2">The sequence shown here is derived from an EMBL/GenBank/DDBJ whole genome shotgun (WGS) entry which is preliminary data.</text>
</comment>
<dbReference type="AlphaFoldDB" id="A0A5D3DT87"/>
<organism evidence="2 3">
    <name type="scientific">Cucumis melo var. makuwa</name>
    <name type="common">Oriental melon</name>
    <dbReference type="NCBI Taxonomy" id="1194695"/>
    <lineage>
        <taxon>Eukaryota</taxon>
        <taxon>Viridiplantae</taxon>
        <taxon>Streptophyta</taxon>
        <taxon>Embryophyta</taxon>
        <taxon>Tracheophyta</taxon>
        <taxon>Spermatophyta</taxon>
        <taxon>Magnoliopsida</taxon>
        <taxon>eudicotyledons</taxon>
        <taxon>Gunneridae</taxon>
        <taxon>Pentapetalae</taxon>
        <taxon>rosids</taxon>
        <taxon>fabids</taxon>
        <taxon>Cucurbitales</taxon>
        <taxon>Cucurbitaceae</taxon>
        <taxon>Benincaseae</taxon>
        <taxon>Cucumis</taxon>
    </lineage>
</organism>
<evidence type="ECO:0000313" key="2">
    <source>
        <dbReference type="EMBL" id="TYK26931.1"/>
    </source>
</evidence>
<feature type="compositionally biased region" description="Polar residues" evidence="1">
    <location>
        <begin position="280"/>
        <end position="296"/>
    </location>
</feature>
<dbReference type="Proteomes" id="UP000321947">
    <property type="component" value="Unassembled WGS sequence"/>
</dbReference>
<gene>
    <name evidence="2" type="ORF">E5676_scaffold876G00130</name>
</gene>
<name>A0A5D3DT87_CUCMM</name>
<evidence type="ECO:0000313" key="3">
    <source>
        <dbReference type="Proteomes" id="UP000321947"/>
    </source>
</evidence>
<accession>A0A5D3DT87</accession>
<protein>
    <submittedName>
        <fullName evidence="2">Gag-pol polyprotein</fullName>
    </submittedName>
</protein>
<sequence>MGEHVSDVHEKILMKNTSKICKTWKVVVTEWEHPTTITDDTGKVTPKLKLSRTYAEDKASWGNSHNLDAIFNDVDQNVFKLINTCTSAQEALKNLEVAYEGTTKSSRDHNSRSSCNFRSFSSNKHRENEKNSNGNTPRVDRSFRCRECEDTDEEEDGRALLGCTVQDINLAKGKVLGKGNNLKLYLPKLQDVRLVKGLSANLISISQLFDQGFLVSFAKDKFEVLDKEKNTITIGTCTTNRVLELLYMDLMDPMQVESLGEKKYSSYELSTLESQGEATLANSGQSNVADPSSTNEAGCEPTTDPAVNNISDFSGEMII</sequence>